<keyword evidence="4 5" id="KW-0862">Zinc</keyword>
<dbReference type="HAMAP" id="MF_03043">
    <property type="entry name" value="QTRT2"/>
    <property type="match status" value="1"/>
</dbReference>
<keyword evidence="7" id="KW-0808">Transferase</keyword>
<dbReference type="PANTHER" id="PTHR46064:SF1">
    <property type="entry name" value="QUEUINE TRNA-RIBOSYLTRANSFERASE ACCESSORY SUBUNIT 2"/>
    <property type="match status" value="1"/>
</dbReference>
<dbReference type="FunCoup" id="A0A1C7N4K1">
    <property type="interactions" value="462"/>
</dbReference>
<evidence type="ECO:0000256" key="2">
    <source>
        <dbReference type="ARBA" id="ARBA00022694"/>
    </source>
</evidence>
<dbReference type="InterPro" id="IPR002616">
    <property type="entry name" value="tRNA_ribo_trans-like"/>
</dbReference>
<evidence type="ECO:0000256" key="1">
    <source>
        <dbReference type="ARBA" id="ARBA00022490"/>
    </source>
</evidence>
<evidence type="ECO:0000256" key="5">
    <source>
        <dbReference type="HAMAP-Rule" id="MF_03043"/>
    </source>
</evidence>
<dbReference type="Proteomes" id="UP000093000">
    <property type="component" value="Unassembled WGS sequence"/>
</dbReference>
<dbReference type="STRING" id="101091.A0A1C7N4K1"/>
<dbReference type="InParanoid" id="A0A1C7N4K1"/>
<proteinExistence type="inferred from homology"/>
<dbReference type="Gene3D" id="3.20.20.105">
    <property type="entry name" value="Queuine tRNA-ribosyltransferase-like"/>
    <property type="match status" value="1"/>
</dbReference>
<dbReference type="InterPro" id="IPR028592">
    <property type="entry name" value="QTRTD1"/>
</dbReference>
<feature type="binding site" evidence="5">
    <location>
        <position position="353"/>
    </location>
    <ligand>
        <name>Zn(2+)</name>
        <dbReference type="ChEBI" id="CHEBI:29105"/>
    </ligand>
</feature>
<gene>
    <name evidence="7" type="primary">qtrtd1</name>
    <name evidence="7" type="ORF">A0J61_07922</name>
</gene>
<dbReference type="InterPro" id="IPR036511">
    <property type="entry name" value="TGT-like_sf"/>
</dbReference>
<dbReference type="GO" id="GO:0005737">
    <property type="term" value="C:cytoplasm"/>
    <property type="evidence" value="ECO:0007669"/>
    <property type="project" value="UniProtKB-SubCell"/>
</dbReference>
<feature type="binding site" evidence="5">
    <location>
        <position position="321"/>
    </location>
    <ligand>
        <name>Zn(2+)</name>
        <dbReference type="ChEBI" id="CHEBI:29105"/>
    </ligand>
</feature>
<keyword evidence="2 5" id="KW-0819">tRNA processing</keyword>
<keyword evidence="3 5" id="KW-0479">Metal-binding</keyword>
<feature type="binding site" evidence="5">
    <location>
        <position position="326"/>
    </location>
    <ligand>
        <name>Zn(2+)</name>
        <dbReference type="ChEBI" id="CHEBI:29105"/>
    </ligand>
</feature>
<keyword evidence="1 5" id="KW-0963">Cytoplasm</keyword>
<dbReference type="NCBIfam" id="TIGR00449">
    <property type="entry name" value="tgt_general"/>
    <property type="match status" value="1"/>
</dbReference>
<comment type="caution">
    <text evidence="7">The sequence shown here is derived from an EMBL/GenBank/DDBJ whole genome shotgun (WGS) entry which is preliminary data.</text>
</comment>
<organism evidence="7 8">
    <name type="scientific">Choanephora cucurbitarum</name>
    <dbReference type="NCBI Taxonomy" id="101091"/>
    <lineage>
        <taxon>Eukaryota</taxon>
        <taxon>Fungi</taxon>
        <taxon>Fungi incertae sedis</taxon>
        <taxon>Mucoromycota</taxon>
        <taxon>Mucoromycotina</taxon>
        <taxon>Mucoromycetes</taxon>
        <taxon>Mucorales</taxon>
        <taxon>Mucorineae</taxon>
        <taxon>Choanephoraceae</taxon>
        <taxon>Choanephoroideae</taxon>
        <taxon>Choanephora</taxon>
    </lineage>
</organism>
<dbReference type="SUPFAM" id="SSF51713">
    <property type="entry name" value="tRNA-guanine transglycosylase"/>
    <property type="match status" value="1"/>
</dbReference>
<keyword evidence="8" id="KW-1185">Reference proteome</keyword>
<dbReference type="GO" id="GO:0006400">
    <property type="term" value="P:tRNA modification"/>
    <property type="evidence" value="ECO:0007669"/>
    <property type="project" value="InterPro"/>
</dbReference>
<comment type="cofactor">
    <cofactor evidence="5">
        <name>Zn(2+)</name>
        <dbReference type="ChEBI" id="CHEBI:29105"/>
    </cofactor>
    <text evidence="5">Binds 1 zinc ion per subunit.</text>
</comment>
<dbReference type="OrthoDB" id="27601at2759"/>
<reference evidence="7 8" key="1">
    <citation type="submission" date="2016-03" db="EMBL/GenBank/DDBJ databases">
        <title>Choanephora cucurbitarum.</title>
        <authorList>
            <person name="Min B."/>
            <person name="Park H."/>
            <person name="Park J.-H."/>
            <person name="Shin H.-D."/>
            <person name="Choi I.-G."/>
        </authorList>
    </citation>
    <scope>NUCLEOTIDE SEQUENCE [LARGE SCALE GENOMIC DNA]</scope>
    <source>
        <strain evidence="7 8">KUS-F28377</strain>
    </source>
</reference>
<protein>
    <recommendedName>
        <fullName evidence="5">Queuine tRNA-ribosyltransferase accessory subunit 2</fullName>
    </recommendedName>
    <alternativeName>
        <fullName evidence="5">Queuine tRNA-ribosyltransferase domain-containing protein 1</fullName>
    </alternativeName>
</protein>
<comment type="similarity">
    <text evidence="5">Belongs to the queuine tRNA-ribosyltransferase family. QTRT2 subfamily.</text>
</comment>
<dbReference type="GO" id="GO:0046872">
    <property type="term" value="F:metal ion binding"/>
    <property type="evidence" value="ECO:0007669"/>
    <property type="project" value="UniProtKB-KW"/>
</dbReference>
<evidence type="ECO:0000259" key="6">
    <source>
        <dbReference type="Pfam" id="PF01702"/>
    </source>
</evidence>
<dbReference type="EMBL" id="LUGH01000567">
    <property type="protein sequence ID" value="OBZ84030.1"/>
    <property type="molecule type" value="Genomic_DNA"/>
</dbReference>
<feature type="domain" description="tRNA-guanine(15) transglycosylase-like" evidence="6">
    <location>
        <begin position="20"/>
        <end position="386"/>
    </location>
</feature>
<dbReference type="AlphaFoldDB" id="A0A1C7N4K1"/>
<comment type="subunit">
    <text evidence="5">Heterodimer of a catalytic subunit and an accessory subunit.</text>
</comment>
<evidence type="ECO:0000313" key="8">
    <source>
        <dbReference type="Proteomes" id="UP000093000"/>
    </source>
</evidence>
<dbReference type="Pfam" id="PF01702">
    <property type="entry name" value="TGT"/>
    <property type="match status" value="1"/>
</dbReference>
<evidence type="ECO:0000313" key="7">
    <source>
        <dbReference type="EMBL" id="OBZ84030.1"/>
    </source>
</evidence>
<dbReference type="GO" id="GO:0008479">
    <property type="term" value="F:tRNA-guanosine(34) queuine transglycosylase activity"/>
    <property type="evidence" value="ECO:0007669"/>
    <property type="project" value="UniProtKB-UniRule"/>
</dbReference>
<comment type="function">
    <text evidence="5">Non-catalytic subunit of the queuine tRNA-ribosyltransferase (TGT) that catalyzes the base-exchange of a guanine (G) residue with queuine (Q) at position 34 (anticodon wobble position) in tRNAs with GU(N) anticodons (tRNA-Asp, -Asn, -His and -Tyr), resulting in the hypermodified nucleoside queuosine (7-(((4,5-cis-dihydroxy-2-cyclopenten-1-yl)amino)methyl)-7-deazaguanosine).</text>
</comment>
<accession>A0A1C7N4K1</accession>
<dbReference type="PANTHER" id="PTHR46064">
    <property type="entry name" value="QUEUINE TRNA-RIBOSYLTRANSFERASE ACCESSORY SUBUNIT 2"/>
    <property type="match status" value="1"/>
</dbReference>
<name>A0A1C7N4K1_9FUNG</name>
<evidence type="ECO:0000256" key="4">
    <source>
        <dbReference type="ARBA" id="ARBA00022833"/>
    </source>
</evidence>
<feature type="binding site" evidence="5">
    <location>
        <position position="323"/>
    </location>
    <ligand>
        <name>Zn(2+)</name>
        <dbReference type="ChEBI" id="CHEBI:29105"/>
    </ligand>
</feature>
<dbReference type="InterPro" id="IPR050852">
    <property type="entry name" value="Queuine_tRNA-ribosyltrfase"/>
</dbReference>
<evidence type="ECO:0000256" key="3">
    <source>
        <dbReference type="ARBA" id="ARBA00022723"/>
    </source>
</evidence>
<sequence>MTSAVSFKLQAAENSASKIVRRGTLQFPRKNRTIQTPACMTYTLRGSVPHLVADNLKLLPVEIAQVTLEQFLEQKEPSSFKYPHGIHKYLHLENCLIFCDIRDPLKMSPISFNTDKYLSVETHGGVRQVTPDLWGKAISIYRPDVVAAMADVVTDTEARAKRIKRSVDRSLRWLDENLIKAKELDIPVFAHVMGYNNVEERSRSASATAERDVQGFIINVLDMNKSELGRLVRASTDQLPTEKPRIAYGLATPEGILEGVSNGIDLFDGSYAYKVTEKGRAIILKFGEDLKEAKTDSDQPKTLNLWDSQLAQSFDVLDSTCGCDACSRPHSKAYIHHLLNAHEMLGPLLLMSHNVYQLDYFMKSIQKSIENDRFEQDKEAFMKHYNHLKEGDGMKDHEDELDTECLGVHLKKKRTLLL</sequence>
<comment type="subcellular location">
    <subcellularLocation>
        <location evidence="5">Cytoplasm</location>
    </subcellularLocation>
</comment>